<evidence type="ECO:0000256" key="1">
    <source>
        <dbReference type="SAM" id="MobiDB-lite"/>
    </source>
</evidence>
<sequence>MTTPQPPQSSSSTAQSPSLGVRYPPVDPTTHRSARTFSPSETPNPGPPPTPPPSQRSSSSARAGLGGRSAGFRLERRGSRLGCRRGRGRRWGRSWLELGLGEGVVLGRAVGSSVSRLLTAVNRLAEALPRQPTDANTERFSVSQKPVGSVVTDRLNANRKPFCQP</sequence>
<name>A0AAV0H033_9ROSI</name>
<comment type="caution">
    <text evidence="2">The sequence shown here is derived from an EMBL/GenBank/DDBJ whole genome shotgun (WGS) entry which is preliminary data.</text>
</comment>
<keyword evidence="3" id="KW-1185">Reference proteome</keyword>
<feature type="compositionally biased region" description="Low complexity" evidence="1">
    <location>
        <begin position="8"/>
        <end position="18"/>
    </location>
</feature>
<accession>A0AAV0H033</accession>
<dbReference type="EMBL" id="CAMGYJ010000002">
    <property type="protein sequence ID" value="CAI0378625.1"/>
    <property type="molecule type" value="Genomic_DNA"/>
</dbReference>
<dbReference type="AlphaFoldDB" id="A0AAV0H033"/>
<feature type="compositionally biased region" description="Pro residues" evidence="1">
    <location>
        <begin position="42"/>
        <end position="54"/>
    </location>
</feature>
<evidence type="ECO:0000313" key="3">
    <source>
        <dbReference type="Proteomes" id="UP001154282"/>
    </source>
</evidence>
<feature type="region of interest" description="Disordered" evidence="1">
    <location>
        <begin position="1"/>
        <end position="73"/>
    </location>
</feature>
<reference evidence="2" key="1">
    <citation type="submission" date="2022-08" db="EMBL/GenBank/DDBJ databases">
        <authorList>
            <person name="Gutierrez-Valencia J."/>
        </authorList>
    </citation>
    <scope>NUCLEOTIDE SEQUENCE</scope>
</reference>
<evidence type="ECO:0000313" key="2">
    <source>
        <dbReference type="EMBL" id="CAI0378625.1"/>
    </source>
</evidence>
<proteinExistence type="predicted"/>
<dbReference type="Proteomes" id="UP001154282">
    <property type="component" value="Unassembled WGS sequence"/>
</dbReference>
<protein>
    <submittedName>
        <fullName evidence="2">Uncharacterized protein</fullName>
    </submittedName>
</protein>
<organism evidence="2 3">
    <name type="scientific">Linum tenue</name>
    <dbReference type="NCBI Taxonomy" id="586396"/>
    <lineage>
        <taxon>Eukaryota</taxon>
        <taxon>Viridiplantae</taxon>
        <taxon>Streptophyta</taxon>
        <taxon>Embryophyta</taxon>
        <taxon>Tracheophyta</taxon>
        <taxon>Spermatophyta</taxon>
        <taxon>Magnoliopsida</taxon>
        <taxon>eudicotyledons</taxon>
        <taxon>Gunneridae</taxon>
        <taxon>Pentapetalae</taxon>
        <taxon>rosids</taxon>
        <taxon>fabids</taxon>
        <taxon>Malpighiales</taxon>
        <taxon>Linaceae</taxon>
        <taxon>Linum</taxon>
    </lineage>
</organism>
<gene>
    <name evidence="2" type="ORF">LITE_LOCUS1939</name>
</gene>